<dbReference type="GO" id="GO:0006406">
    <property type="term" value="P:mRNA export from nucleus"/>
    <property type="evidence" value="ECO:0007669"/>
    <property type="project" value="TreeGrafter"/>
</dbReference>
<dbReference type="VEuPathDB" id="PlasmoDB:PVLDE_0702950"/>
<dbReference type="SMART" id="SM00360">
    <property type="entry name" value="RRM"/>
    <property type="match status" value="1"/>
</dbReference>
<feature type="region of interest" description="Disordered" evidence="3">
    <location>
        <begin position="343"/>
        <end position="367"/>
    </location>
</feature>
<feature type="compositionally biased region" description="Basic and acidic residues" evidence="3">
    <location>
        <begin position="22"/>
        <end position="32"/>
    </location>
</feature>
<protein>
    <submittedName>
        <fullName evidence="5">RNA-binding protein, putative</fullName>
    </submittedName>
</protein>
<dbReference type="PROSITE" id="PS50102">
    <property type="entry name" value="RRM"/>
    <property type="match status" value="1"/>
</dbReference>
<dbReference type="InterPro" id="IPR051229">
    <property type="entry name" value="ALYREF_mRNA_export"/>
</dbReference>
<dbReference type="InterPro" id="IPR000504">
    <property type="entry name" value="RRM_dom"/>
</dbReference>
<feature type="compositionally biased region" description="Basic and acidic residues" evidence="3">
    <location>
        <begin position="1"/>
        <end position="12"/>
    </location>
</feature>
<dbReference type="VEuPathDB" id="PlasmoDB:PVVCY_0701770"/>
<proteinExistence type="predicted"/>
<dbReference type="InterPro" id="IPR012677">
    <property type="entry name" value="Nucleotide-bd_a/b_plait_sf"/>
</dbReference>
<reference evidence="5 6" key="1">
    <citation type="submission" date="2020-08" db="EMBL/GenBank/DDBJ databases">
        <authorList>
            <person name="Ramaprasad A."/>
        </authorList>
    </citation>
    <scope>NUCLEOTIDE SEQUENCE [LARGE SCALE GENOMIC DNA]</scope>
</reference>
<dbReference type="Gene3D" id="3.30.70.330">
    <property type="match status" value="1"/>
</dbReference>
<dbReference type="GO" id="GO:0005634">
    <property type="term" value="C:nucleus"/>
    <property type="evidence" value="ECO:0007669"/>
    <property type="project" value="TreeGrafter"/>
</dbReference>
<keyword evidence="1 2" id="KW-0694">RNA-binding</keyword>
<feature type="compositionally biased region" description="Basic and acidic residues" evidence="3">
    <location>
        <begin position="41"/>
        <end position="50"/>
    </location>
</feature>
<evidence type="ECO:0000259" key="4">
    <source>
        <dbReference type="PROSITE" id="PS50102"/>
    </source>
</evidence>
<dbReference type="PANTHER" id="PTHR19965:SF35">
    <property type="entry name" value="RNA ANNEALING PROTEIN YRA1"/>
    <property type="match status" value="1"/>
</dbReference>
<dbReference type="AlphaFoldDB" id="A0A6V7SQS1"/>
<sequence length="463" mass="52223">MSSRMDTPKDLSEMTDSDFSNFDDKTDEKNELSEQNEQNEQNEKHEDEKKNNKKVSLKKSKKKSSISSKSSQKNNKKVIQNKAKKKSHAPPAHPPPPSRPPPPPPPPFIPKEKQQNWKLKKKTNNNEINNDPVSMNNCVGNISNPHYRTNEPYIYNKSLSIGPPHGPTPPYPSNIYNHSSSMNSPPCTNTNVKVNLQTNPNYNNSFKKNYKINSAPEPEPYITASPTLIPAPGQQPNTPINIQVERKHTLISNNSINQNKDYPYMDMQHNNSNFSFSPNIKQPYPNMSVPPNHNYYPVNPPPNHLRPTDYIEDKMYYPNYQTNIDHNNAPKYYPPGVNTWNGAAPPPIPNGPYQGSPKYPAHDHNPDKMSYKDKPIRIGSGPYDAKPHNIIITNIPRNLTSRDIMETFKCMGNVLGAGIMMTSKGEHSGCAYVTFPNIEIAALAASRYDGGTLNNQKIKVFIE</sequence>
<dbReference type="EMBL" id="LR865428">
    <property type="protein sequence ID" value="CAD2101825.1"/>
    <property type="molecule type" value="Genomic_DNA"/>
</dbReference>
<dbReference type="VEuPathDB" id="PlasmoDB:PVPCR_0701880"/>
<evidence type="ECO:0000256" key="3">
    <source>
        <dbReference type="SAM" id="MobiDB-lite"/>
    </source>
</evidence>
<dbReference type="PANTHER" id="PTHR19965">
    <property type="entry name" value="RNA AND EXPORT FACTOR BINDING PROTEIN"/>
    <property type="match status" value="1"/>
</dbReference>
<name>A0A6V7SQS1_PLAVN</name>
<evidence type="ECO:0000256" key="2">
    <source>
        <dbReference type="PROSITE-ProRule" id="PRU00176"/>
    </source>
</evidence>
<gene>
    <name evidence="5" type="ORF">PVSEL_0701950</name>
</gene>
<dbReference type="InterPro" id="IPR035979">
    <property type="entry name" value="RBD_domain_sf"/>
</dbReference>
<dbReference type="Proteomes" id="UP000515697">
    <property type="component" value="Chromosome PVSEL_07"/>
</dbReference>
<dbReference type="CDD" id="cd00590">
    <property type="entry name" value="RRM_SF"/>
    <property type="match status" value="1"/>
</dbReference>
<evidence type="ECO:0000313" key="6">
    <source>
        <dbReference type="Proteomes" id="UP000515697"/>
    </source>
</evidence>
<dbReference type="SUPFAM" id="SSF54928">
    <property type="entry name" value="RNA-binding domain, RBD"/>
    <property type="match status" value="1"/>
</dbReference>
<evidence type="ECO:0000313" key="5">
    <source>
        <dbReference type="EMBL" id="CAD2101825.1"/>
    </source>
</evidence>
<feature type="compositionally biased region" description="Low complexity" evidence="3">
    <location>
        <begin position="65"/>
        <end position="81"/>
    </location>
</feature>
<dbReference type="VEuPathDB" id="PlasmoDB:PVSEL_0701950"/>
<feature type="compositionally biased region" description="Basic residues" evidence="3">
    <location>
        <begin position="51"/>
        <end position="64"/>
    </location>
</feature>
<dbReference type="Pfam" id="PF00076">
    <property type="entry name" value="RRM_1"/>
    <property type="match status" value="1"/>
</dbReference>
<feature type="compositionally biased region" description="Pro residues" evidence="3">
    <location>
        <begin position="91"/>
        <end position="109"/>
    </location>
</feature>
<dbReference type="GO" id="GO:0003729">
    <property type="term" value="F:mRNA binding"/>
    <property type="evidence" value="ECO:0007669"/>
    <property type="project" value="TreeGrafter"/>
</dbReference>
<accession>A0A6V7SQS1</accession>
<organism evidence="5 6">
    <name type="scientific">Plasmodium vinckei</name>
    <dbReference type="NCBI Taxonomy" id="5860"/>
    <lineage>
        <taxon>Eukaryota</taxon>
        <taxon>Sar</taxon>
        <taxon>Alveolata</taxon>
        <taxon>Apicomplexa</taxon>
        <taxon>Aconoidasida</taxon>
        <taxon>Haemosporida</taxon>
        <taxon>Plasmodiidae</taxon>
        <taxon>Plasmodium</taxon>
        <taxon>Plasmodium (Vinckeia)</taxon>
    </lineage>
</organism>
<evidence type="ECO:0000256" key="1">
    <source>
        <dbReference type="ARBA" id="ARBA00022884"/>
    </source>
</evidence>
<dbReference type="VEuPathDB" id="PlasmoDB:PVBDA_0701850"/>
<feature type="domain" description="RRM" evidence="4">
    <location>
        <begin position="388"/>
        <end position="463"/>
    </location>
</feature>
<feature type="region of interest" description="Disordered" evidence="3">
    <location>
        <begin position="1"/>
        <end position="116"/>
    </location>
</feature>